<dbReference type="AlphaFoldDB" id="A0ABD3JBB8"/>
<feature type="compositionally biased region" description="Basic and acidic residues" evidence="1">
    <location>
        <begin position="100"/>
        <end position="113"/>
    </location>
</feature>
<evidence type="ECO:0000313" key="3">
    <source>
        <dbReference type="EMBL" id="KAL3721755.1"/>
    </source>
</evidence>
<dbReference type="Proteomes" id="UP001634007">
    <property type="component" value="Unassembled WGS sequence"/>
</dbReference>
<dbReference type="SUPFAM" id="SSF46689">
    <property type="entry name" value="Homeodomain-like"/>
    <property type="match status" value="1"/>
</dbReference>
<feature type="region of interest" description="Disordered" evidence="1">
    <location>
        <begin position="566"/>
        <end position="590"/>
    </location>
</feature>
<dbReference type="CDD" id="cd00167">
    <property type="entry name" value="SANT"/>
    <property type="match status" value="1"/>
</dbReference>
<evidence type="ECO:0000256" key="1">
    <source>
        <dbReference type="SAM" id="MobiDB-lite"/>
    </source>
</evidence>
<feature type="region of interest" description="Disordered" evidence="1">
    <location>
        <begin position="157"/>
        <end position="196"/>
    </location>
</feature>
<feature type="signal peptide" evidence="2">
    <location>
        <begin position="1"/>
        <end position="16"/>
    </location>
</feature>
<evidence type="ECO:0000256" key="2">
    <source>
        <dbReference type="SAM" id="SignalP"/>
    </source>
</evidence>
<dbReference type="EMBL" id="JBJKBG010000009">
    <property type="protein sequence ID" value="KAL3721755.1"/>
    <property type="molecule type" value="Genomic_DNA"/>
</dbReference>
<dbReference type="Gene3D" id="1.10.10.60">
    <property type="entry name" value="Homeodomain-like"/>
    <property type="match status" value="1"/>
</dbReference>
<dbReference type="PANTHER" id="PTHR14000">
    <property type="entry name" value="FINGER CCCH DOMAIN PROTEIN, PUTATIVE (DUF3755)-RELATED"/>
    <property type="match status" value="1"/>
</dbReference>
<sequence length="590" mass="66189">MVLSLLSFLRISGALVQHPPEPAAVQPREPPRGPLPGDRAIKQHVIGFLEQRPSKSLLLKQAMCPMLVEMPKRSAAAVYGHSPPLRRSPRFRSPKIGVLKSDDDRVDRSDRLVGSKRKRSLVNTQVEDDPGRNSREVTDLSDGLTKSTILRSGLRRSPRFSSGVRGQEHFLPINQVKDYPERNSSDGLGRSTTPCAGLRRSPRLNCGVQEFRNFDQSLRFSNQQIIAGQVERTDCRPKRETRSLLSRKTDKEDRKDAIEDGVVNKSEVVVAETQRGTRQCVLGLPALKKEESGIIKTLTESKQGEEGCKNCQGWTQEQEAALQRAYISAKPTPHFWKKVSRFVPGKSAQECFDKIHSDHLTPTQSRFRSRANRRDESYIELSPLSASKILISPKPLVKRLSSKRKGLLAHKTVRQMLQKQNHSDQTCEADFFSVLEPNVDPSTKELTSVLVTPDNLQKMQGSLLKCRERSSSGNKKPVSRFYSSSRIPLISPPVLKQVKNRALHDKYLDQLHSREAKRNTGLEVKVTSKEVNKMEVNAKKVGTVKAAKHALLSDVNDAIYQLRHLQGNAATDSDEDVLDRGDDDDEEEDG</sequence>
<evidence type="ECO:0008006" key="5">
    <source>
        <dbReference type="Google" id="ProtNLM"/>
    </source>
</evidence>
<feature type="chain" id="PRO_5044809832" description="Myb-like domain-containing protein" evidence="2">
    <location>
        <begin position="17"/>
        <end position="590"/>
    </location>
</feature>
<dbReference type="InterPro" id="IPR009057">
    <property type="entry name" value="Homeodomain-like_sf"/>
</dbReference>
<dbReference type="PANTHER" id="PTHR14000:SF17">
    <property type="entry name" value="MYB-LIKE DOMAIN-CONTAINING PROTEIN"/>
    <property type="match status" value="1"/>
</dbReference>
<dbReference type="InterPro" id="IPR001005">
    <property type="entry name" value="SANT/Myb"/>
</dbReference>
<proteinExistence type="predicted"/>
<evidence type="ECO:0000313" key="4">
    <source>
        <dbReference type="Proteomes" id="UP001634007"/>
    </source>
</evidence>
<gene>
    <name evidence="3" type="ORF">ACJRO7_034144</name>
</gene>
<comment type="caution">
    <text evidence="3">The sequence shown here is derived from an EMBL/GenBank/DDBJ whole genome shotgun (WGS) entry which is preliminary data.</text>
</comment>
<feature type="compositionally biased region" description="Acidic residues" evidence="1">
    <location>
        <begin position="572"/>
        <end position="590"/>
    </location>
</feature>
<reference evidence="3 4" key="1">
    <citation type="submission" date="2024-11" db="EMBL/GenBank/DDBJ databases">
        <title>Chromosome-level genome assembly of Eucalyptus globulus Labill. provides insights into its genome evolution.</title>
        <authorList>
            <person name="Li X."/>
        </authorList>
    </citation>
    <scope>NUCLEOTIDE SEQUENCE [LARGE SCALE GENOMIC DNA]</scope>
    <source>
        <strain evidence="3">CL2024</strain>
        <tissue evidence="3">Fresh tender leaves</tissue>
    </source>
</reference>
<keyword evidence="4" id="KW-1185">Reference proteome</keyword>
<feature type="compositionally biased region" description="Basic and acidic residues" evidence="1">
    <location>
        <begin position="129"/>
        <end position="138"/>
    </location>
</feature>
<organism evidence="3 4">
    <name type="scientific">Eucalyptus globulus</name>
    <name type="common">Tasmanian blue gum</name>
    <dbReference type="NCBI Taxonomy" id="34317"/>
    <lineage>
        <taxon>Eukaryota</taxon>
        <taxon>Viridiplantae</taxon>
        <taxon>Streptophyta</taxon>
        <taxon>Embryophyta</taxon>
        <taxon>Tracheophyta</taxon>
        <taxon>Spermatophyta</taxon>
        <taxon>Magnoliopsida</taxon>
        <taxon>eudicotyledons</taxon>
        <taxon>Gunneridae</taxon>
        <taxon>Pentapetalae</taxon>
        <taxon>rosids</taxon>
        <taxon>malvids</taxon>
        <taxon>Myrtales</taxon>
        <taxon>Myrtaceae</taxon>
        <taxon>Myrtoideae</taxon>
        <taxon>Eucalypteae</taxon>
        <taxon>Eucalyptus</taxon>
    </lineage>
</organism>
<accession>A0ABD3JBB8</accession>
<protein>
    <recommendedName>
        <fullName evidence="5">Myb-like domain-containing protein</fullName>
    </recommendedName>
</protein>
<feature type="region of interest" description="Disordered" evidence="1">
    <location>
        <begin position="79"/>
        <end position="140"/>
    </location>
</feature>
<keyword evidence="2" id="KW-0732">Signal</keyword>
<name>A0ABD3JBB8_EUCGL</name>